<dbReference type="GO" id="GO:0009247">
    <property type="term" value="P:glycolipid biosynthetic process"/>
    <property type="evidence" value="ECO:0007669"/>
    <property type="project" value="InterPro"/>
</dbReference>
<dbReference type="GO" id="GO:0016758">
    <property type="term" value="F:hexosyltransferase activity"/>
    <property type="evidence" value="ECO:0007669"/>
    <property type="project" value="InterPro"/>
</dbReference>
<evidence type="ECO:0000256" key="2">
    <source>
        <dbReference type="ARBA" id="ARBA00006962"/>
    </source>
</evidence>
<organism evidence="7 8">
    <name type="scientific">Butyricicoccus porcorum</name>
    <dbReference type="NCBI Taxonomy" id="1945634"/>
    <lineage>
        <taxon>Bacteria</taxon>
        <taxon>Bacillati</taxon>
        <taxon>Bacillota</taxon>
        <taxon>Clostridia</taxon>
        <taxon>Eubacteriales</taxon>
        <taxon>Butyricicoccaceae</taxon>
        <taxon>Butyricicoccus</taxon>
    </lineage>
</organism>
<comment type="caution">
    <text evidence="7">The sequence shown here is derived from an EMBL/GenBank/DDBJ whole genome shotgun (WGS) entry which is preliminary data.</text>
</comment>
<comment type="subcellular location">
    <subcellularLocation>
        <location evidence="1">Membrane</location>
    </subcellularLocation>
</comment>
<evidence type="ECO:0000259" key="5">
    <source>
        <dbReference type="Pfam" id="PF04101"/>
    </source>
</evidence>
<dbReference type="Pfam" id="PF04101">
    <property type="entry name" value="Glyco_tran_28_C"/>
    <property type="match status" value="1"/>
</dbReference>
<dbReference type="EMBL" id="NHOC01000005">
    <property type="protein sequence ID" value="OUM20495.1"/>
    <property type="molecule type" value="Genomic_DNA"/>
</dbReference>
<evidence type="ECO:0000313" key="8">
    <source>
        <dbReference type="Proteomes" id="UP000194903"/>
    </source>
</evidence>
<feature type="domain" description="Diacylglycerol glucosyltransferase N-terminal" evidence="6">
    <location>
        <begin position="14"/>
        <end position="181"/>
    </location>
</feature>
<evidence type="ECO:0000313" key="7">
    <source>
        <dbReference type="EMBL" id="OUM20495.1"/>
    </source>
</evidence>
<keyword evidence="3" id="KW-0328">Glycosyltransferase</keyword>
<name>A0A252F3Y9_9FIRM</name>
<dbReference type="SUPFAM" id="SSF53756">
    <property type="entry name" value="UDP-Glycosyltransferase/glycogen phosphorylase"/>
    <property type="match status" value="1"/>
</dbReference>
<accession>A0A252F3Y9</accession>
<dbReference type="OrthoDB" id="9815663at2"/>
<dbReference type="PANTHER" id="PTHR43025">
    <property type="entry name" value="MONOGALACTOSYLDIACYLGLYCEROL SYNTHASE"/>
    <property type="match status" value="1"/>
</dbReference>
<dbReference type="RefSeq" id="WP_087018963.1">
    <property type="nucleotide sequence ID" value="NZ_CP178353.1"/>
</dbReference>
<evidence type="ECO:0000256" key="3">
    <source>
        <dbReference type="ARBA" id="ARBA00022676"/>
    </source>
</evidence>
<evidence type="ECO:0000256" key="4">
    <source>
        <dbReference type="ARBA" id="ARBA00022679"/>
    </source>
</evidence>
<reference evidence="7 8" key="1">
    <citation type="submission" date="2017-05" db="EMBL/GenBank/DDBJ databases">
        <title>Butyricicoccus porcorum sp. nov. a butyrate-producing bacterium from the swine intestinal tract.</title>
        <authorList>
            <person name="Trachsel J."/>
            <person name="Humphrey S."/>
            <person name="Allen H.K."/>
        </authorList>
    </citation>
    <scope>NUCLEOTIDE SEQUENCE [LARGE SCALE GENOMIC DNA]</scope>
    <source>
        <strain evidence="7">BB10</strain>
    </source>
</reference>
<sequence>MKILLLTVTAGYGHHATAKALADLFEQRGAETKIVDVYEYISKVVRTAISQGYLLSSKYTPEIYRLFYTRTSKNRKKLNKMNIVKIVNTLGAFKFEHFVDNFEPDAIVCTHVLAAHLVSEMKNRHMVDAPCIGVVTDYCIHPYWEDVVNMEALVTASELITHTAVKRGISEERILPLGIPIHPKFNRYLSKEDACAQLGLDPERRTVLVMGGSMGYGNSRKLVRQITKLGLGCQILAVCGNNKRAYNRLKAFAQEYDGDCTIQVMGFVDNVEVLMSAADCIITKPGGLTVSEAIAKGVPMVLVNPIPGQEERNVEFLLNNGMASLVTKTFPLDDALYHLFHNPVRLRTVRESIRAIGHPDASEQLVNYVIGLVKQRESGALPQQDGADSLPDTLNTAT</sequence>
<gene>
    <name evidence="7" type="ORF">CBW42_06605</name>
</gene>
<evidence type="ECO:0000259" key="6">
    <source>
        <dbReference type="Pfam" id="PF06925"/>
    </source>
</evidence>
<feature type="domain" description="Glycosyl transferase family 28 C-terminal" evidence="5">
    <location>
        <begin position="206"/>
        <end position="348"/>
    </location>
</feature>
<dbReference type="InterPro" id="IPR007235">
    <property type="entry name" value="Glyco_trans_28_C"/>
</dbReference>
<dbReference type="Proteomes" id="UP000194903">
    <property type="component" value="Unassembled WGS sequence"/>
</dbReference>
<keyword evidence="4" id="KW-0808">Transferase</keyword>
<comment type="similarity">
    <text evidence="2">Belongs to the glycosyltransferase 28 family.</text>
</comment>
<keyword evidence="8" id="KW-1185">Reference proteome</keyword>
<proteinExistence type="inferred from homology"/>
<evidence type="ECO:0000256" key="1">
    <source>
        <dbReference type="ARBA" id="ARBA00004370"/>
    </source>
</evidence>
<dbReference type="AlphaFoldDB" id="A0A252F3Y9"/>
<protein>
    <submittedName>
        <fullName evidence="7">Galactosyldiacylglycerol synthase</fullName>
    </submittedName>
</protein>
<dbReference type="InterPro" id="IPR050519">
    <property type="entry name" value="Glycosyltransf_28_UgtP"/>
</dbReference>
<dbReference type="GO" id="GO:0016020">
    <property type="term" value="C:membrane"/>
    <property type="evidence" value="ECO:0007669"/>
    <property type="project" value="UniProtKB-SubCell"/>
</dbReference>
<dbReference type="Pfam" id="PF06925">
    <property type="entry name" value="MGDG_synth"/>
    <property type="match status" value="1"/>
</dbReference>
<dbReference type="Gene3D" id="3.40.50.2000">
    <property type="entry name" value="Glycogen Phosphorylase B"/>
    <property type="match status" value="1"/>
</dbReference>
<dbReference type="InterPro" id="IPR009695">
    <property type="entry name" value="Diacylglyc_glucosyltr_N"/>
</dbReference>
<dbReference type="PANTHER" id="PTHR43025:SF3">
    <property type="entry name" value="MONOGALACTOSYLDIACYLGLYCEROL SYNTHASE 1, CHLOROPLASTIC"/>
    <property type="match status" value="1"/>
</dbReference>